<name>A0A318TMT8_9BACL</name>
<dbReference type="SUPFAM" id="SSF53041">
    <property type="entry name" value="Resolvase-like"/>
    <property type="match status" value="1"/>
</dbReference>
<gene>
    <name evidence="2" type="ORF">BJ095_1111</name>
</gene>
<reference evidence="2 3" key="1">
    <citation type="submission" date="2018-06" db="EMBL/GenBank/DDBJ databases">
        <title>Genomic Encyclopedia of Archaeal and Bacterial Type Strains, Phase II (KMG-II): from individual species to whole genera.</title>
        <authorList>
            <person name="Goeker M."/>
        </authorList>
    </citation>
    <scope>NUCLEOTIDE SEQUENCE [LARGE SCALE GENOMIC DNA]</scope>
    <source>
        <strain evidence="2 3">KACC 16626</strain>
    </source>
</reference>
<dbReference type="OrthoDB" id="9797501at2"/>
<dbReference type="Proteomes" id="UP000247416">
    <property type="component" value="Unassembled WGS sequence"/>
</dbReference>
<feature type="domain" description="Resolvase/invertase-type recombinase catalytic" evidence="1">
    <location>
        <begin position="2"/>
        <end position="134"/>
    </location>
</feature>
<evidence type="ECO:0000313" key="2">
    <source>
        <dbReference type="EMBL" id="PYF06172.1"/>
    </source>
</evidence>
<accession>A0A318TMT8</accession>
<proteinExistence type="predicted"/>
<dbReference type="InterPro" id="IPR006119">
    <property type="entry name" value="Resolv_N"/>
</dbReference>
<protein>
    <submittedName>
        <fullName evidence="2">Resolvase-like protein</fullName>
    </submittedName>
</protein>
<dbReference type="EMBL" id="QJTJ01000011">
    <property type="protein sequence ID" value="PYF06172.1"/>
    <property type="molecule type" value="Genomic_DNA"/>
</dbReference>
<comment type="caution">
    <text evidence="2">The sequence shown here is derived from an EMBL/GenBank/DDBJ whole genome shotgun (WGS) entry which is preliminary data.</text>
</comment>
<organism evidence="2 3">
    <name type="scientific">Ureibacillus chungkukjangi</name>
    <dbReference type="NCBI Taxonomy" id="1202712"/>
    <lineage>
        <taxon>Bacteria</taxon>
        <taxon>Bacillati</taxon>
        <taxon>Bacillota</taxon>
        <taxon>Bacilli</taxon>
        <taxon>Bacillales</taxon>
        <taxon>Caryophanaceae</taxon>
        <taxon>Ureibacillus</taxon>
    </lineage>
</organism>
<dbReference type="AlphaFoldDB" id="A0A318TMT8"/>
<dbReference type="GO" id="GO:0000150">
    <property type="term" value="F:DNA strand exchange activity"/>
    <property type="evidence" value="ECO:0007669"/>
    <property type="project" value="InterPro"/>
</dbReference>
<evidence type="ECO:0000313" key="3">
    <source>
        <dbReference type="Proteomes" id="UP000247416"/>
    </source>
</evidence>
<dbReference type="InterPro" id="IPR036162">
    <property type="entry name" value="Resolvase-like_N_sf"/>
</dbReference>
<keyword evidence="3" id="KW-1185">Reference proteome</keyword>
<dbReference type="RefSeq" id="WP_107935035.1">
    <property type="nucleotide sequence ID" value="NZ_CP085009.1"/>
</dbReference>
<evidence type="ECO:0000259" key="1">
    <source>
        <dbReference type="SMART" id="SM00857"/>
    </source>
</evidence>
<dbReference type="Pfam" id="PF00239">
    <property type="entry name" value="Resolvase"/>
    <property type="match status" value="1"/>
</dbReference>
<dbReference type="Gene3D" id="3.40.50.1390">
    <property type="entry name" value="Resolvase, N-terminal catalytic domain"/>
    <property type="match status" value="1"/>
</dbReference>
<dbReference type="SMART" id="SM00857">
    <property type="entry name" value="Resolvase"/>
    <property type="match status" value="1"/>
</dbReference>
<dbReference type="GO" id="GO:0003677">
    <property type="term" value="F:DNA binding"/>
    <property type="evidence" value="ECO:0007669"/>
    <property type="project" value="InterPro"/>
</dbReference>
<sequence length="144" mass="17108">MIYGYKRPIYNDKQCENQLITDSIIFDKIFEESHGFSRKRLQLEELFMYLQQGDKIFVQRFFVLADSIRHLMEVLNMCEKKGVIIYFIKEKVNSCDLLSCSLQELLHRIIEFQQDVARHSTLIGMRRAIENGKTIGRPKKKDEN</sequence>